<dbReference type="RefSeq" id="WP_142914062.1">
    <property type="nucleotide sequence ID" value="NZ_JAPZLN010000008.1"/>
</dbReference>
<dbReference type="FunFam" id="3.40.50.720:FF:000084">
    <property type="entry name" value="Short-chain dehydrogenase reductase"/>
    <property type="match status" value="1"/>
</dbReference>
<proteinExistence type="inferred from homology"/>
<evidence type="ECO:0000313" key="3">
    <source>
        <dbReference type="EMBL" id="TRA84244.1"/>
    </source>
</evidence>
<organism evidence="2 5">
    <name type="scientific">Agrobacterium salinitolerans</name>
    <dbReference type="NCBI Taxonomy" id="1183413"/>
    <lineage>
        <taxon>Bacteria</taxon>
        <taxon>Pseudomonadati</taxon>
        <taxon>Pseudomonadota</taxon>
        <taxon>Alphaproteobacteria</taxon>
        <taxon>Hyphomicrobiales</taxon>
        <taxon>Rhizobiaceae</taxon>
        <taxon>Rhizobium/Agrobacterium group</taxon>
        <taxon>Agrobacterium</taxon>
    </lineage>
</organism>
<keyword evidence="4" id="KW-1185">Reference proteome</keyword>
<reference evidence="2" key="3">
    <citation type="submission" date="2022-12" db="EMBL/GenBank/DDBJ databases">
        <title>Draft genome sequences of 22 rhizogenic Agrobacterium biovar 1 strains, the causative agent of hairy root disease.</title>
        <authorList>
            <person name="Kim N."/>
            <person name="Vargas P."/>
            <person name="Rediers H."/>
        </authorList>
    </citation>
    <scope>NUCLEOTIDE SEQUENCE</scope>
    <source>
        <strain evidence="2">ST15.13.006</strain>
    </source>
</reference>
<dbReference type="CDD" id="cd05233">
    <property type="entry name" value="SDR_c"/>
    <property type="match status" value="1"/>
</dbReference>
<dbReference type="InterPro" id="IPR020904">
    <property type="entry name" value="Sc_DH/Rdtase_CS"/>
</dbReference>
<dbReference type="Gene3D" id="3.40.50.720">
    <property type="entry name" value="NAD(P)-binding Rossmann-like Domain"/>
    <property type="match status" value="1"/>
</dbReference>
<dbReference type="PROSITE" id="PS00061">
    <property type="entry name" value="ADH_SHORT"/>
    <property type="match status" value="1"/>
</dbReference>
<dbReference type="Proteomes" id="UP001151018">
    <property type="component" value="Unassembled WGS sequence"/>
</dbReference>
<gene>
    <name evidence="3" type="ORF">EXN23_23080</name>
    <name evidence="2" type="ORF">O9X88_20340</name>
</gene>
<dbReference type="PRINTS" id="PR00080">
    <property type="entry name" value="SDRFAMILY"/>
</dbReference>
<dbReference type="GeneID" id="79865389"/>
<reference evidence="3 4" key="1">
    <citation type="journal article" date="2019" name="Appl. Microbiol. Biotechnol.">
        <title>Differential efficiency of wild type rhizogenic strains for rol gene transformation of plants.</title>
        <authorList>
            <person name="Desmet S."/>
            <person name="De Keyser E."/>
            <person name="Van Vaerenbergh J."/>
            <person name="Baeyen S."/>
            <person name="Van Huylenbroeck J."/>
            <person name="Geelen D."/>
            <person name="Dhooghe E."/>
        </authorList>
    </citation>
    <scope>NUCLEOTIDE SEQUENCE [LARGE SCALE GENOMIC DNA]</scope>
    <source>
        <strain evidence="3 4">GBBC3283</strain>
    </source>
</reference>
<dbReference type="InterPro" id="IPR050259">
    <property type="entry name" value="SDR"/>
</dbReference>
<evidence type="ECO:0000313" key="4">
    <source>
        <dbReference type="Proteomes" id="UP000319481"/>
    </source>
</evidence>
<dbReference type="SUPFAM" id="SSF51735">
    <property type="entry name" value="NAD(P)-binding Rossmann-fold domains"/>
    <property type="match status" value="1"/>
</dbReference>
<dbReference type="GO" id="GO:0032787">
    <property type="term" value="P:monocarboxylic acid metabolic process"/>
    <property type="evidence" value="ECO:0007669"/>
    <property type="project" value="UniProtKB-ARBA"/>
</dbReference>
<protein>
    <submittedName>
        <fullName evidence="2">SDR family NAD(P)-dependent oxidoreductase</fullName>
    </submittedName>
    <submittedName>
        <fullName evidence="3">SDR family oxidoreductase</fullName>
    </submittedName>
</protein>
<dbReference type="InterPro" id="IPR036291">
    <property type="entry name" value="NAD(P)-bd_dom_sf"/>
</dbReference>
<dbReference type="Proteomes" id="UP000319481">
    <property type="component" value="Unassembled WGS sequence"/>
</dbReference>
<evidence type="ECO:0000313" key="5">
    <source>
        <dbReference type="Proteomes" id="UP001151018"/>
    </source>
</evidence>
<dbReference type="EMBL" id="SGNZ01000016">
    <property type="protein sequence ID" value="TRA84244.1"/>
    <property type="molecule type" value="Genomic_DNA"/>
</dbReference>
<comment type="similarity">
    <text evidence="1">Belongs to the short-chain dehydrogenases/reductases (SDR) family.</text>
</comment>
<dbReference type="PANTHER" id="PTHR42879">
    <property type="entry name" value="3-OXOACYL-(ACYL-CARRIER-PROTEIN) REDUCTASE"/>
    <property type="match status" value="1"/>
</dbReference>
<evidence type="ECO:0000256" key="1">
    <source>
        <dbReference type="ARBA" id="ARBA00006484"/>
    </source>
</evidence>
<dbReference type="AlphaFoldDB" id="A0A9X3KT91"/>
<sequence>MRVLVTGVSEGIGGTICREIANRPNSAIAMCVRKSRESVVRLADELRHQGCEVLILEGDLRDPAVPDYFVGAATDAFKGLDAIVSNAGAVDPTSLEDMSLDVWEDMFALTCRASWLLAKEGFPHLKKSQGAYVAISSQSGVHPHRQTGAYSAAKAALIMLCKQMALEWGEHGIRVNSVSPGMIMTPMTRSIYDDDDITRQREAIVPLKRIGAPVDVARLVDFLIDPNNRYITGENIMVDGGLTLSVLDRIPGIARRKADAVSSGAQNA</sequence>
<accession>A0A9X3KT91</accession>
<reference evidence="3" key="2">
    <citation type="submission" date="2019-02" db="EMBL/GenBank/DDBJ databases">
        <authorList>
            <person name="Baeyen S."/>
        </authorList>
    </citation>
    <scope>NUCLEOTIDE SEQUENCE</scope>
    <source>
        <strain evidence="3">GBBC3283</strain>
    </source>
</reference>
<name>A0A9X3KT91_9HYPH</name>
<evidence type="ECO:0000313" key="2">
    <source>
        <dbReference type="EMBL" id="MCZ7939898.1"/>
    </source>
</evidence>
<dbReference type="Pfam" id="PF13561">
    <property type="entry name" value="adh_short_C2"/>
    <property type="match status" value="1"/>
</dbReference>
<dbReference type="InterPro" id="IPR002347">
    <property type="entry name" value="SDR_fam"/>
</dbReference>
<dbReference type="EMBL" id="JAPZLR010000016">
    <property type="protein sequence ID" value="MCZ7939898.1"/>
    <property type="molecule type" value="Genomic_DNA"/>
</dbReference>
<comment type="caution">
    <text evidence="2">The sequence shown here is derived from an EMBL/GenBank/DDBJ whole genome shotgun (WGS) entry which is preliminary data.</text>
</comment>
<dbReference type="PRINTS" id="PR00081">
    <property type="entry name" value="GDHRDH"/>
</dbReference>